<feature type="domain" description="N-acetyltransferase" evidence="9">
    <location>
        <begin position="15"/>
        <end position="169"/>
    </location>
</feature>
<dbReference type="Proteomes" id="UP000252707">
    <property type="component" value="Unassembled WGS sequence"/>
</dbReference>
<evidence type="ECO:0000256" key="7">
    <source>
        <dbReference type="ARBA" id="ARBA00048924"/>
    </source>
</evidence>
<dbReference type="Gene3D" id="3.40.630.30">
    <property type="match status" value="1"/>
</dbReference>
<dbReference type="InterPro" id="IPR016181">
    <property type="entry name" value="Acyl_CoA_acyltransferase"/>
</dbReference>
<dbReference type="UniPathway" id="UPA00067">
    <property type="reaction ID" value="UER00122"/>
</dbReference>
<comment type="function">
    <text evidence="8">Catalyzes the acetylation of L-2,4-diaminobutyrate (DABA) to gamma-N-acetyl-alpha,gamma-diaminobutyric acid (ADABA) with acetyl coenzyme A.</text>
</comment>
<protein>
    <recommendedName>
        <fullName evidence="4 8">L-2,4-diaminobutyric acid acetyltransferase</fullName>
        <shortName evidence="8">DABA acetyltransferase</shortName>
        <ecNumber evidence="3 8">2.3.1.178</ecNumber>
    </recommendedName>
</protein>
<dbReference type="RefSeq" id="WP_114279118.1">
    <property type="nucleotide sequence ID" value="NZ_QPJY01000002.1"/>
</dbReference>
<dbReference type="OrthoDB" id="2436196at2"/>
<dbReference type="InterPro" id="IPR000182">
    <property type="entry name" value="GNAT_dom"/>
</dbReference>
<evidence type="ECO:0000313" key="10">
    <source>
        <dbReference type="EMBL" id="RCX32322.1"/>
    </source>
</evidence>
<accession>A0A369CE39</accession>
<organism evidence="10 11">
    <name type="scientific">Thioalbus denitrificans</name>
    <dbReference type="NCBI Taxonomy" id="547122"/>
    <lineage>
        <taxon>Bacteria</taxon>
        <taxon>Pseudomonadati</taxon>
        <taxon>Pseudomonadota</taxon>
        <taxon>Gammaproteobacteria</taxon>
        <taxon>Chromatiales</taxon>
        <taxon>Ectothiorhodospiraceae</taxon>
        <taxon>Thioalbus</taxon>
    </lineage>
</organism>
<evidence type="ECO:0000256" key="6">
    <source>
        <dbReference type="ARBA" id="ARBA00023315"/>
    </source>
</evidence>
<keyword evidence="11" id="KW-1185">Reference proteome</keyword>
<evidence type="ECO:0000256" key="4">
    <source>
        <dbReference type="ARBA" id="ARBA00017935"/>
    </source>
</evidence>
<comment type="catalytic activity">
    <reaction evidence="7 8">
        <text>L-2,4-diaminobutanoate + acetyl-CoA = (2S)-4-acetamido-2-aminobutanoate + CoA + H(+)</text>
        <dbReference type="Rhea" id="RHEA:16901"/>
        <dbReference type="ChEBI" id="CHEBI:15378"/>
        <dbReference type="ChEBI" id="CHEBI:57287"/>
        <dbReference type="ChEBI" id="CHEBI:57288"/>
        <dbReference type="ChEBI" id="CHEBI:58761"/>
        <dbReference type="ChEBI" id="CHEBI:58929"/>
        <dbReference type="EC" id="2.3.1.178"/>
    </reaction>
</comment>
<sequence>MEKQTSERRTTPVSTAFRKPVLGDGAAVCELIRNCPPLDVNSCYCYFLLCSHFAGTSVVAESGDAITGFISAYLEPSAPDTVFVWQVAVAESQRGTGLAGRMLDAIMARTECAGVRWLETTVSPSNRASRRLFERFAERHGARLEELPFLEAAHFGDSGHEAEPLLRIGPLGGA</sequence>
<comment type="pathway">
    <text evidence="1 8">Amine and polyamine biosynthesis; ectoine biosynthesis; L-ectoine from L-aspartate 4-semialdehyde: step 2/3.</text>
</comment>
<dbReference type="GO" id="GO:0019491">
    <property type="term" value="P:ectoine biosynthetic process"/>
    <property type="evidence" value="ECO:0007669"/>
    <property type="project" value="UniProtKB-UniPathway"/>
</dbReference>
<dbReference type="AlphaFoldDB" id="A0A369CE39"/>
<evidence type="ECO:0000256" key="2">
    <source>
        <dbReference type="ARBA" id="ARBA00010712"/>
    </source>
</evidence>
<dbReference type="SUPFAM" id="SSF55729">
    <property type="entry name" value="Acyl-CoA N-acyltransferases (Nat)"/>
    <property type="match status" value="1"/>
</dbReference>
<evidence type="ECO:0000256" key="3">
    <source>
        <dbReference type="ARBA" id="ARBA00012355"/>
    </source>
</evidence>
<evidence type="ECO:0000313" key="11">
    <source>
        <dbReference type="Proteomes" id="UP000252707"/>
    </source>
</evidence>
<evidence type="ECO:0000256" key="5">
    <source>
        <dbReference type="ARBA" id="ARBA00022679"/>
    </source>
</evidence>
<name>A0A369CE39_9GAMM</name>
<dbReference type="CDD" id="cd04301">
    <property type="entry name" value="NAT_SF"/>
    <property type="match status" value="1"/>
</dbReference>
<dbReference type="NCBIfam" id="TIGR02406">
    <property type="entry name" value="ectoine_EctA"/>
    <property type="match status" value="1"/>
</dbReference>
<dbReference type="GO" id="GO:0033816">
    <property type="term" value="F:diaminobutyrate acetyltransferase activity"/>
    <property type="evidence" value="ECO:0007669"/>
    <property type="project" value="UniProtKB-EC"/>
</dbReference>
<keyword evidence="6 8" id="KW-0012">Acyltransferase</keyword>
<gene>
    <name evidence="8" type="primary">ectA</name>
    <name evidence="10" type="ORF">DFQ59_102684</name>
</gene>
<evidence type="ECO:0000256" key="1">
    <source>
        <dbReference type="ARBA" id="ARBA00004978"/>
    </source>
</evidence>
<keyword evidence="5 8" id="KW-0808">Transferase</keyword>
<dbReference type="PROSITE" id="PS51186">
    <property type="entry name" value="GNAT"/>
    <property type="match status" value="1"/>
</dbReference>
<dbReference type="EC" id="2.3.1.178" evidence="3 8"/>
<proteinExistence type="inferred from homology"/>
<dbReference type="Pfam" id="PF00583">
    <property type="entry name" value="Acetyltransf_1"/>
    <property type="match status" value="1"/>
</dbReference>
<comment type="similarity">
    <text evidence="2 8">Belongs to the acetyltransferase family. EctA subfamily.</text>
</comment>
<evidence type="ECO:0000259" key="9">
    <source>
        <dbReference type="PROSITE" id="PS51186"/>
    </source>
</evidence>
<comment type="caution">
    <text evidence="10">The sequence shown here is derived from an EMBL/GenBank/DDBJ whole genome shotgun (WGS) entry which is preliminary data.</text>
</comment>
<evidence type="ECO:0000256" key="8">
    <source>
        <dbReference type="RuleBase" id="RU365045"/>
    </source>
</evidence>
<reference evidence="10 11" key="1">
    <citation type="submission" date="2018-07" db="EMBL/GenBank/DDBJ databases">
        <title>Genomic Encyclopedia of Type Strains, Phase IV (KMG-IV): sequencing the most valuable type-strain genomes for metagenomic binning, comparative biology and taxonomic classification.</title>
        <authorList>
            <person name="Goeker M."/>
        </authorList>
    </citation>
    <scope>NUCLEOTIDE SEQUENCE [LARGE SCALE GENOMIC DNA]</scope>
    <source>
        <strain evidence="10 11">DSM 26407</strain>
    </source>
</reference>
<dbReference type="EMBL" id="QPJY01000002">
    <property type="protein sequence ID" value="RCX32322.1"/>
    <property type="molecule type" value="Genomic_DNA"/>
</dbReference>
<dbReference type="InterPro" id="IPR012772">
    <property type="entry name" value="Ectoine_EctA"/>
</dbReference>